<evidence type="ECO:0000313" key="3">
    <source>
        <dbReference type="Proteomes" id="UP001642540"/>
    </source>
</evidence>
<dbReference type="SUPFAM" id="SSF53448">
    <property type="entry name" value="Nucleotide-diphospho-sugar transferases"/>
    <property type="match status" value="1"/>
</dbReference>
<dbReference type="Gene3D" id="3.90.550.10">
    <property type="entry name" value="Spore Coat Polysaccharide Biosynthesis Protein SpsA, Chain A"/>
    <property type="match status" value="1"/>
</dbReference>
<organism evidence="2 3">
    <name type="scientific">Orchesella dallaii</name>
    <dbReference type="NCBI Taxonomy" id="48710"/>
    <lineage>
        <taxon>Eukaryota</taxon>
        <taxon>Metazoa</taxon>
        <taxon>Ecdysozoa</taxon>
        <taxon>Arthropoda</taxon>
        <taxon>Hexapoda</taxon>
        <taxon>Collembola</taxon>
        <taxon>Entomobryomorpha</taxon>
        <taxon>Entomobryoidea</taxon>
        <taxon>Orchesellidae</taxon>
        <taxon>Orchesellinae</taxon>
        <taxon>Orchesella</taxon>
    </lineage>
</organism>
<sequence>MAGDAKRQVWLTSALTESDVPQALTLCFSLKQVMTCKHIGVITSKKLPFELIETLHQGFDYLFYLEERRNTAKLRKQDFVKLFPLTLKPFEMCVFLSPTLLVIKNCDQIFDEFHKLRISGSLLMGTTGLDVIGIRPSWKVYENLMECLVEITELDMENYIRTWAENNKETFKRLPNTYNYLLTSQNLPQTGENEVMIVNTRDARLDMNTEELGLFTKLLLKHWNTIYLENVQPLLTSIAKRPLSTPNNRISQSVFSKEPIAIVGMSFVFVLPVAGVLLLMRVVVDTSVQWYYKDRIKLLHPVDALNSVEVEGPPWKFTFCCLVATENALPILNKLKRKVGAHVDSNGPYKKLRYRLSSRLGYPCWEDTAADGMFKIENHVKLFPGVEEESKIFSEKEIMSMFRETVTTKRNLDAQLPDWGIFLVPKVRFRCNNPSSQNPVYAAIFIQINHGYMDGTSGADFVKTCVFDEDEQVTTTLGVMRELRQSTASWQQRLARFTRALFYGLFKMTQLVFKNEQSIFHVTSPGSEMTFVGCCKSTIQRTAMNRVTKRLNCESRSIITYAFLKTMMEIAKRKGLSTPEVINLGYTHAFPPDLNSESHNRFSMLIRNLPTRGSEQLAEIDKLIQMNEESECVVDCVFMSFYLMGLLPSSIFCYLRNKLTLFKCAISFIPAPEGVYRIDRNCIDHFFVCPPALASTYYACTSIDYGGKFDLTFHIRKTPLVENQSELQDFIAEFEECFSVLVREAEVCERHNHSHIEG</sequence>
<protein>
    <recommendedName>
        <fullName evidence="4">O-acyltransferase WSD1 C-terminal domain-containing protein</fullName>
    </recommendedName>
</protein>
<dbReference type="InterPro" id="IPR029044">
    <property type="entry name" value="Nucleotide-diphossugar_trans"/>
</dbReference>
<gene>
    <name evidence="2" type="ORF">ODALV1_LOCUS5950</name>
</gene>
<reference evidence="2 3" key="1">
    <citation type="submission" date="2024-08" db="EMBL/GenBank/DDBJ databases">
        <authorList>
            <person name="Cucini C."/>
            <person name="Frati F."/>
        </authorList>
    </citation>
    <scope>NUCLEOTIDE SEQUENCE [LARGE SCALE GENOMIC DNA]</scope>
</reference>
<name>A0ABP1Q2Y8_9HEXA</name>
<evidence type="ECO:0008006" key="4">
    <source>
        <dbReference type="Google" id="ProtNLM"/>
    </source>
</evidence>
<dbReference type="Proteomes" id="UP001642540">
    <property type="component" value="Unassembled WGS sequence"/>
</dbReference>
<evidence type="ECO:0000256" key="1">
    <source>
        <dbReference type="SAM" id="Phobius"/>
    </source>
</evidence>
<keyword evidence="1" id="KW-0812">Transmembrane</keyword>
<accession>A0ABP1Q2Y8</accession>
<dbReference type="EMBL" id="CAXLJM020000019">
    <property type="protein sequence ID" value="CAL8084928.1"/>
    <property type="molecule type" value="Genomic_DNA"/>
</dbReference>
<proteinExistence type="predicted"/>
<keyword evidence="1" id="KW-0472">Membrane</keyword>
<comment type="caution">
    <text evidence="2">The sequence shown here is derived from an EMBL/GenBank/DDBJ whole genome shotgun (WGS) entry which is preliminary data.</text>
</comment>
<evidence type="ECO:0000313" key="2">
    <source>
        <dbReference type="EMBL" id="CAL8084928.1"/>
    </source>
</evidence>
<feature type="transmembrane region" description="Helical" evidence="1">
    <location>
        <begin position="259"/>
        <end position="280"/>
    </location>
</feature>
<keyword evidence="1" id="KW-1133">Transmembrane helix</keyword>
<keyword evidence="3" id="KW-1185">Reference proteome</keyword>